<dbReference type="CDD" id="cd00160">
    <property type="entry name" value="RhoGEF"/>
    <property type="match status" value="1"/>
</dbReference>
<comment type="subcellular location">
    <subcellularLocation>
        <location evidence="2">Cytoplasm</location>
    </subcellularLocation>
    <subcellularLocation>
        <location evidence="1">Membrane</location>
    </subcellularLocation>
</comment>
<feature type="domain" description="DH" evidence="10">
    <location>
        <begin position="229"/>
        <end position="418"/>
    </location>
</feature>
<evidence type="ECO:0000256" key="4">
    <source>
        <dbReference type="ARBA" id="ARBA00022553"/>
    </source>
</evidence>
<dbReference type="PROSITE" id="PS50010">
    <property type="entry name" value="DH_2"/>
    <property type="match status" value="1"/>
</dbReference>
<dbReference type="InterPro" id="IPR001331">
    <property type="entry name" value="GDS_CDC24_CS"/>
</dbReference>
<evidence type="ECO:0000256" key="6">
    <source>
        <dbReference type="ARBA" id="ARBA00023054"/>
    </source>
</evidence>
<dbReference type="FunFam" id="1.20.900.10:FF:000006">
    <property type="entry name" value="Rho guanine nucleotide exchange factor (GEF) 11"/>
    <property type="match status" value="1"/>
</dbReference>
<feature type="compositionally biased region" description="Basic and acidic residues" evidence="9">
    <location>
        <begin position="712"/>
        <end position="724"/>
    </location>
</feature>
<feature type="compositionally biased region" description="Low complexity" evidence="9">
    <location>
        <begin position="128"/>
        <end position="156"/>
    </location>
</feature>
<feature type="compositionally biased region" description="Basic residues" evidence="9">
    <location>
        <begin position="24"/>
        <end position="33"/>
    </location>
</feature>
<evidence type="ECO:0000256" key="2">
    <source>
        <dbReference type="ARBA" id="ARBA00004496"/>
    </source>
</evidence>
<dbReference type="InterPro" id="IPR011993">
    <property type="entry name" value="PH-like_dom_sf"/>
</dbReference>
<dbReference type="GO" id="GO:0035556">
    <property type="term" value="P:intracellular signal transduction"/>
    <property type="evidence" value="ECO:0007669"/>
    <property type="project" value="InterPro"/>
</dbReference>
<evidence type="ECO:0000256" key="1">
    <source>
        <dbReference type="ARBA" id="ARBA00004370"/>
    </source>
</evidence>
<dbReference type="SUPFAM" id="SSF48065">
    <property type="entry name" value="DBL homology domain (DH-domain)"/>
    <property type="match status" value="1"/>
</dbReference>
<feature type="compositionally biased region" description="Acidic residues" evidence="9">
    <location>
        <begin position="165"/>
        <end position="174"/>
    </location>
</feature>
<feature type="non-terminal residue" evidence="11">
    <location>
        <position position="804"/>
    </location>
</feature>
<dbReference type="GO" id="GO:0001664">
    <property type="term" value="F:G protein-coupled receptor binding"/>
    <property type="evidence" value="ECO:0007669"/>
    <property type="project" value="TreeGrafter"/>
</dbReference>
<keyword evidence="4" id="KW-0597">Phosphoprotein</keyword>
<evidence type="ECO:0000256" key="7">
    <source>
        <dbReference type="ARBA" id="ARBA00023136"/>
    </source>
</evidence>
<dbReference type="GO" id="GO:0007186">
    <property type="term" value="P:G protein-coupled receptor signaling pathway"/>
    <property type="evidence" value="ECO:0007669"/>
    <property type="project" value="TreeGrafter"/>
</dbReference>
<feature type="coiled-coil region" evidence="8">
    <location>
        <begin position="762"/>
        <end position="792"/>
    </location>
</feature>
<feature type="region of interest" description="Disordered" evidence="9">
    <location>
        <begin position="14"/>
        <end position="227"/>
    </location>
</feature>
<reference evidence="11" key="1">
    <citation type="journal article" date="2021" name="Cell">
        <title>Tracing the genetic footprints of vertebrate landing in non-teleost ray-finned fishes.</title>
        <authorList>
            <person name="Bi X."/>
            <person name="Wang K."/>
            <person name="Yang L."/>
            <person name="Pan H."/>
            <person name="Jiang H."/>
            <person name="Wei Q."/>
            <person name="Fang M."/>
            <person name="Yu H."/>
            <person name="Zhu C."/>
            <person name="Cai Y."/>
            <person name="He Y."/>
            <person name="Gan X."/>
            <person name="Zeng H."/>
            <person name="Yu D."/>
            <person name="Zhu Y."/>
            <person name="Jiang H."/>
            <person name="Qiu Q."/>
            <person name="Yang H."/>
            <person name="Zhang Y.E."/>
            <person name="Wang W."/>
            <person name="Zhu M."/>
            <person name="He S."/>
            <person name="Zhang G."/>
        </authorList>
    </citation>
    <scope>NUCLEOTIDE SEQUENCE</scope>
    <source>
        <strain evidence="11">Allg_001</strain>
    </source>
</reference>
<dbReference type="FunFam" id="2.30.29.30:FF:000072">
    <property type="entry name" value="Rho guanine nucleotide exchange factor 1"/>
    <property type="match status" value="1"/>
</dbReference>
<feature type="compositionally biased region" description="Polar residues" evidence="9">
    <location>
        <begin position="679"/>
        <end position="690"/>
    </location>
</feature>
<accession>A0A8J7T7S0</accession>
<proteinExistence type="predicted"/>
<dbReference type="PROSITE" id="PS00741">
    <property type="entry name" value="DH_1"/>
    <property type="match status" value="1"/>
</dbReference>
<feature type="compositionally biased region" description="Polar residues" evidence="9">
    <location>
        <begin position="81"/>
        <end position="100"/>
    </location>
</feature>
<feature type="compositionally biased region" description="Basic and acidic residues" evidence="9">
    <location>
        <begin position="64"/>
        <end position="76"/>
    </location>
</feature>
<keyword evidence="5" id="KW-0344">Guanine-nucleotide releasing factor</keyword>
<evidence type="ECO:0000256" key="3">
    <source>
        <dbReference type="ARBA" id="ARBA00022490"/>
    </source>
</evidence>
<sequence>MFTAVVSYMKHLGVRTKSSDSKKSRLFFKKKPKKPDEPSSKHKILSNLLRETSSWIGGGNVENRPSKTDSEGDKTSHKPNGRTSADPPTSSTRKPGSCSLTVVPDTSEGSQVTISVTNSPDSTHSDTAASSGRSDSQSLSDSADQSPGARGGSCAPDAPPPCDTPSEESAETENSDSVAVQPDQPQPGPVSAPAEECEPRTAELEQDPPNWRECIPPETSKTLSKRETKRQEVINELFLTEHAHVRMLTVLQNVFARPMERESIMTTTELEAIFPNLDEIIEMHYSFYESLKRLRQESSFIVKAIGQTLLSRFSGAEGEWFQKLSARFCSHQSYALDFIKGRQKKDPKFNTFIQEAESKPQCRRLQLKDIIPIEMQRLTKYPLLLENIAKSTDDEAEKNRIQQAADCCKKILNHVNDEVKNMENLLSLKDYQRRLDVSGLKPSNELMAEFKNLDLTQRRMIFEGPLTWRVTKEKAIDVQALLLTDILVLLQKQDDKMVLKCQSKSTTGVQEGKQMLSPIIKLGSVFLRDVATDRKAFYVIFTWDSGAQIYELVAQTVSEMKNWTELITSAAADQKQAAVVAPVERKRFGSYVPPGNIPQSPTLPTDNGAISLKDPHLSSTDRDKDSLLDGRGGASWASLLAANGIDPITLGQASEEKLANGALDEVHSLKRMLVRSISLSEEPQSETSPVSENPPSLGPEGEEPSDQSGGAGDEHCDTDSRQSPEEGTATEGRAEPAGEDDSGPGQEECGISAPLLLSHDQVTTVERSLKLLEEKLRQLQGLEEEYHKLHKCLSKAFFSQQSLS</sequence>
<feature type="region of interest" description="Disordered" evidence="9">
    <location>
        <begin position="590"/>
        <end position="626"/>
    </location>
</feature>
<dbReference type="PANTHER" id="PTHR45872">
    <property type="entry name" value="RHO GUANINE NUCLEOTIDE EXCHANGE FACTOR 2, ISOFORM D"/>
    <property type="match status" value="1"/>
</dbReference>
<feature type="non-terminal residue" evidence="11">
    <location>
        <position position="1"/>
    </location>
</feature>
<feature type="compositionally biased region" description="Basic and acidic residues" evidence="9">
    <location>
        <begin position="613"/>
        <end position="626"/>
    </location>
</feature>
<name>A0A8J7T7S0_ATRSP</name>
<evidence type="ECO:0000313" key="12">
    <source>
        <dbReference type="Proteomes" id="UP000736164"/>
    </source>
</evidence>
<dbReference type="GO" id="GO:0005085">
    <property type="term" value="F:guanyl-nucleotide exchange factor activity"/>
    <property type="evidence" value="ECO:0007669"/>
    <property type="project" value="UniProtKB-KW"/>
</dbReference>
<dbReference type="InterPro" id="IPR035899">
    <property type="entry name" value="DBL_dom_sf"/>
</dbReference>
<dbReference type="EMBL" id="JAAWVO010012884">
    <property type="protein sequence ID" value="MBN3313777.1"/>
    <property type="molecule type" value="Genomic_DNA"/>
</dbReference>
<dbReference type="SMART" id="SM00233">
    <property type="entry name" value="PH"/>
    <property type="match status" value="1"/>
</dbReference>
<dbReference type="GO" id="GO:0005737">
    <property type="term" value="C:cytoplasm"/>
    <property type="evidence" value="ECO:0007669"/>
    <property type="project" value="UniProtKB-SubCell"/>
</dbReference>
<dbReference type="Gene3D" id="2.30.29.30">
    <property type="entry name" value="Pleckstrin-homology domain (PH domain)/Phosphotyrosine-binding domain (PTB)"/>
    <property type="match status" value="1"/>
</dbReference>
<organism evidence="11 12">
    <name type="scientific">Atractosteus spatula</name>
    <name type="common">Alligator gar</name>
    <name type="synonym">Lepisosteus spatula</name>
    <dbReference type="NCBI Taxonomy" id="7917"/>
    <lineage>
        <taxon>Eukaryota</taxon>
        <taxon>Metazoa</taxon>
        <taxon>Chordata</taxon>
        <taxon>Craniata</taxon>
        <taxon>Vertebrata</taxon>
        <taxon>Euteleostomi</taxon>
        <taxon>Actinopterygii</taxon>
        <taxon>Neopterygii</taxon>
        <taxon>Holostei</taxon>
        <taxon>Semionotiformes</taxon>
        <taxon>Lepisosteidae</taxon>
        <taxon>Atractosteus</taxon>
    </lineage>
</organism>
<evidence type="ECO:0000256" key="8">
    <source>
        <dbReference type="SAM" id="Coils"/>
    </source>
</evidence>
<keyword evidence="3" id="KW-0963">Cytoplasm</keyword>
<protein>
    <submittedName>
        <fullName evidence="11">ARHG1 factor</fullName>
    </submittedName>
</protein>
<dbReference type="Pfam" id="PF00621">
    <property type="entry name" value="RhoGEF"/>
    <property type="match status" value="1"/>
</dbReference>
<dbReference type="Pfam" id="PF17838">
    <property type="entry name" value="PH_16"/>
    <property type="match status" value="1"/>
</dbReference>
<keyword evidence="12" id="KW-1185">Reference proteome</keyword>
<evidence type="ECO:0000256" key="9">
    <source>
        <dbReference type="SAM" id="MobiDB-lite"/>
    </source>
</evidence>
<dbReference type="PANTHER" id="PTHR45872:SF4">
    <property type="entry name" value="RHO GUANINE NUCLEOTIDE EXCHANGE FACTOR 1"/>
    <property type="match status" value="1"/>
</dbReference>
<evidence type="ECO:0000256" key="5">
    <source>
        <dbReference type="ARBA" id="ARBA00022658"/>
    </source>
</evidence>
<dbReference type="Gene3D" id="1.20.900.10">
    <property type="entry name" value="Dbl homology (DH) domain"/>
    <property type="match status" value="1"/>
</dbReference>
<keyword evidence="6 8" id="KW-0175">Coiled coil</keyword>
<feature type="region of interest" description="Disordered" evidence="9">
    <location>
        <begin position="679"/>
        <end position="756"/>
    </location>
</feature>
<comment type="caution">
    <text evidence="11">The sequence shown here is derived from an EMBL/GenBank/DDBJ whole genome shotgun (WGS) entry which is preliminary data.</text>
</comment>
<dbReference type="GO" id="GO:0016020">
    <property type="term" value="C:membrane"/>
    <property type="evidence" value="ECO:0007669"/>
    <property type="project" value="UniProtKB-SubCell"/>
</dbReference>
<evidence type="ECO:0000313" key="11">
    <source>
        <dbReference type="EMBL" id="MBN3313777.1"/>
    </source>
</evidence>
<keyword evidence="7" id="KW-0472">Membrane</keyword>
<gene>
    <name evidence="11" type="primary">Arhgef1</name>
    <name evidence="11" type="ORF">GTO95_0015283</name>
</gene>
<dbReference type="InterPro" id="IPR041020">
    <property type="entry name" value="PH_16"/>
</dbReference>
<dbReference type="AlphaFoldDB" id="A0A8J7T7S0"/>
<dbReference type="SMART" id="SM00325">
    <property type="entry name" value="RhoGEF"/>
    <property type="match status" value="1"/>
</dbReference>
<dbReference type="InterPro" id="IPR001849">
    <property type="entry name" value="PH_domain"/>
</dbReference>
<dbReference type="InterPro" id="IPR000219">
    <property type="entry name" value="DH_dom"/>
</dbReference>
<evidence type="ECO:0000259" key="10">
    <source>
        <dbReference type="PROSITE" id="PS50010"/>
    </source>
</evidence>
<dbReference type="SUPFAM" id="SSF50729">
    <property type="entry name" value="PH domain-like"/>
    <property type="match status" value="1"/>
</dbReference>
<dbReference type="Proteomes" id="UP000736164">
    <property type="component" value="Unassembled WGS sequence"/>
</dbReference>
<feature type="compositionally biased region" description="Polar residues" evidence="9">
    <location>
        <begin position="107"/>
        <end position="127"/>
    </location>
</feature>